<comment type="similarity">
    <text evidence="7">Belongs to the binding-protein-dependent transport system permease family.</text>
</comment>
<feature type="transmembrane region" description="Helical" evidence="7">
    <location>
        <begin position="77"/>
        <end position="103"/>
    </location>
</feature>
<dbReference type="PROSITE" id="PS50928">
    <property type="entry name" value="ABC_TM1"/>
    <property type="match status" value="1"/>
</dbReference>
<feature type="transmembrane region" description="Helical" evidence="7">
    <location>
        <begin position="185"/>
        <end position="210"/>
    </location>
</feature>
<dbReference type="AlphaFoldDB" id="A0A1B1YAI4"/>
<dbReference type="EMBL" id="CP014672">
    <property type="protein sequence ID" value="ANW97739.1"/>
    <property type="molecule type" value="Genomic_DNA"/>
</dbReference>
<evidence type="ECO:0000313" key="10">
    <source>
        <dbReference type="Proteomes" id="UP000092971"/>
    </source>
</evidence>
<dbReference type="InterPro" id="IPR000515">
    <property type="entry name" value="MetI-like"/>
</dbReference>
<proteinExistence type="inferred from homology"/>
<gene>
    <name evidence="9" type="ORF">CSTERTH_01175</name>
</gene>
<dbReference type="Proteomes" id="UP000092971">
    <property type="component" value="Chromosome"/>
</dbReference>
<dbReference type="PANTHER" id="PTHR43744">
    <property type="entry name" value="ABC TRANSPORTER PERMEASE PROTEIN MG189-RELATED-RELATED"/>
    <property type="match status" value="1"/>
</dbReference>
<feature type="domain" description="ABC transmembrane type-1" evidence="8">
    <location>
        <begin position="77"/>
        <end position="273"/>
    </location>
</feature>
<dbReference type="OrthoDB" id="157184at2"/>
<accession>A0A1B1YAI4</accession>
<keyword evidence="4 7" id="KW-0812">Transmembrane</keyword>
<dbReference type="InterPro" id="IPR035906">
    <property type="entry name" value="MetI-like_sf"/>
</dbReference>
<organism evidence="9 10">
    <name type="scientific">Thermoclostridium stercorarium subsp. thermolacticum DSM 2910</name>
    <dbReference type="NCBI Taxonomy" id="1121336"/>
    <lineage>
        <taxon>Bacteria</taxon>
        <taxon>Bacillati</taxon>
        <taxon>Bacillota</taxon>
        <taxon>Clostridia</taxon>
        <taxon>Eubacteriales</taxon>
        <taxon>Oscillospiraceae</taxon>
        <taxon>Thermoclostridium</taxon>
    </lineage>
</organism>
<keyword evidence="2 7" id="KW-0813">Transport</keyword>
<evidence type="ECO:0000256" key="4">
    <source>
        <dbReference type="ARBA" id="ARBA00022692"/>
    </source>
</evidence>
<feature type="transmembrane region" description="Helical" evidence="7">
    <location>
        <begin position="20"/>
        <end position="40"/>
    </location>
</feature>
<dbReference type="GO" id="GO:0005886">
    <property type="term" value="C:plasma membrane"/>
    <property type="evidence" value="ECO:0007669"/>
    <property type="project" value="UniProtKB-SubCell"/>
</dbReference>
<comment type="subcellular location">
    <subcellularLocation>
        <location evidence="1 7">Cell membrane</location>
        <topology evidence="1 7">Multi-pass membrane protein</topology>
    </subcellularLocation>
</comment>
<dbReference type="GO" id="GO:0055085">
    <property type="term" value="P:transmembrane transport"/>
    <property type="evidence" value="ECO:0007669"/>
    <property type="project" value="InterPro"/>
</dbReference>
<evidence type="ECO:0000256" key="7">
    <source>
        <dbReference type="RuleBase" id="RU363032"/>
    </source>
</evidence>
<dbReference type="Pfam" id="PF00528">
    <property type="entry name" value="BPD_transp_1"/>
    <property type="match status" value="1"/>
</dbReference>
<evidence type="ECO:0000256" key="6">
    <source>
        <dbReference type="ARBA" id="ARBA00023136"/>
    </source>
</evidence>
<dbReference type="CDD" id="cd06261">
    <property type="entry name" value="TM_PBP2"/>
    <property type="match status" value="1"/>
</dbReference>
<dbReference type="SUPFAM" id="SSF161098">
    <property type="entry name" value="MetI-like"/>
    <property type="match status" value="1"/>
</dbReference>
<feature type="transmembrane region" description="Helical" evidence="7">
    <location>
        <begin position="115"/>
        <end position="137"/>
    </location>
</feature>
<reference evidence="9 10" key="1">
    <citation type="submission" date="2016-02" db="EMBL/GenBank/DDBJ databases">
        <title>Comparison of Clostridium stercorarium subspecies using comparative genomics and transcriptomics.</title>
        <authorList>
            <person name="Schellenberg J."/>
            <person name="Thallinger G."/>
            <person name="Levin D.B."/>
            <person name="Zhang X."/>
            <person name="Alvare G."/>
            <person name="Fristensky B."/>
            <person name="Sparling R."/>
        </authorList>
    </citation>
    <scope>NUCLEOTIDE SEQUENCE [LARGE SCALE GENOMIC DNA]</scope>
    <source>
        <strain evidence="9 10">DSM 2910</strain>
    </source>
</reference>
<evidence type="ECO:0000256" key="5">
    <source>
        <dbReference type="ARBA" id="ARBA00022989"/>
    </source>
</evidence>
<keyword evidence="3" id="KW-1003">Cell membrane</keyword>
<keyword evidence="6 7" id="KW-0472">Membrane</keyword>
<dbReference type="Gene3D" id="1.10.3720.10">
    <property type="entry name" value="MetI-like"/>
    <property type="match status" value="1"/>
</dbReference>
<protein>
    <submittedName>
        <fullName evidence="9">ABC transporter permease</fullName>
    </submittedName>
</protein>
<evidence type="ECO:0000256" key="2">
    <source>
        <dbReference type="ARBA" id="ARBA00022448"/>
    </source>
</evidence>
<evidence type="ECO:0000313" key="9">
    <source>
        <dbReference type="EMBL" id="ANW97739.1"/>
    </source>
</evidence>
<dbReference type="PANTHER" id="PTHR43744:SF9">
    <property type="entry name" value="POLYGALACTURONAN_RHAMNOGALACTURONAN TRANSPORT SYSTEM PERMEASE PROTEIN YTCP"/>
    <property type="match status" value="1"/>
</dbReference>
<evidence type="ECO:0000259" key="8">
    <source>
        <dbReference type="PROSITE" id="PS50928"/>
    </source>
</evidence>
<evidence type="ECO:0000256" key="1">
    <source>
        <dbReference type="ARBA" id="ARBA00004651"/>
    </source>
</evidence>
<dbReference type="RefSeq" id="WP_015357928.1">
    <property type="nucleotide sequence ID" value="NZ_CP014672.1"/>
</dbReference>
<keyword evidence="5 7" id="KW-1133">Transmembrane helix</keyword>
<sequence>MRNKFSFKHGYAGRSIFRILNGVFFLIVLIVVCIPVWKVLVDSLDKSTRYGINMWPRNFDVGAYKLIFSTKGLYRPFYISIITTVAGTFFGMVFTTLGAYILVQKDMPGRTFFSYFILVTMIFSGGLVPTYLVIRALGITNTLWSVILPPSISVYNIFLMKNFFEQIPESLMESADIDGATPMKIFYKIILPLSLPALASISLFFAVSYWNSFFNFVIYITNTDLYNFQVKLRELILSDQTLTDPNAAGYGNAVKNAATIVAMIPPMILYPFCQKYFVTGITLGAVKE</sequence>
<name>A0A1B1YAI4_THEST</name>
<evidence type="ECO:0000256" key="3">
    <source>
        <dbReference type="ARBA" id="ARBA00022475"/>
    </source>
</evidence>